<dbReference type="Proteomes" id="UP000002315">
    <property type="component" value="Chromosome"/>
</dbReference>
<evidence type="ECO:0000256" key="1">
    <source>
        <dbReference type="SAM" id="Coils"/>
    </source>
</evidence>
<dbReference type="OrthoDB" id="145053at2157"/>
<sequence>MGWEDAPSHICRGGDIRGLAFCCPPIKPCPIHDALKKAKLTPEEYVKIKKEFAKNTRLGAGKETCFGSLVWCCKPSKPCPIRDHVLRKINMDVDEYMELKKKLAEKLTNKAKYSEEDTIKALAEAFNVSVEEAKSTLEDCDYDIRTAMKLLRLKNLNK</sequence>
<dbReference type="SUPFAM" id="SSF46934">
    <property type="entry name" value="UBA-like"/>
    <property type="match status" value="1"/>
</dbReference>
<keyword evidence="1" id="KW-0175">Coiled coil</keyword>
<dbReference type="AlphaFoldDB" id="E3GXT6"/>
<accession>E3GXT6</accession>
<proteinExistence type="predicted"/>
<name>E3GXT6_METFV</name>
<protein>
    <submittedName>
        <fullName evidence="2">Methanogenesis marker protein 9</fullName>
    </submittedName>
</protein>
<gene>
    <name evidence="2" type="ordered locus">Mfer_0315</name>
</gene>
<organism evidence="2 3">
    <name type="scientific">Methanothermus fervidus (strain ATCC 43054 / DSM 2088 / JCM 10308 / V24 S)</name>
    <dbReference type="NCBI Taxonomy" id="523846"/>
    <lineage>
        <taxon>Archaea</taxon>
        <taxon>Methanobacteriati</taxon>
        <taxon>Methanobacteriota</taxon>
        <taxon>Methanomada group</taxon>
        <taxon>Methanobacteria</taxon>
        <taxon>Methanobacteriales</taxon>
        <taxon>Methanothermaceae</taxon>
        <taxon>Methanothermus</taxon>
    </lineage>
</organism>
<dbReference type="EMBL" id="CP002278">
    <property type="protein sequence ID" value="ADP77118.1"/>
    <property type="molecule type" value="Genomic_DNA"/>
</dbReference>
<dbReference type="InterPro" id="IPR017671">
    <property type="entry name" value="Methan_mark_9"/>
</dbReference>
<evidence type="ECO:0000313" key="3">
    <source>
        <dbReference type="Proteomes" id="UP000002315"/>
    </source>
</evidence>
<dbReference type="InterPro" id="IPR009060">
    <property type="entry name" value="UBA-like_sf"/>
</dbReference>
<dbReference type="NCBIfam" id="TIGR03277">
    <property type="entry name" value="methan_mark_9"/>
    <property type="match status" value="1"/>
</dbReference>
<dbReference type="KEGG" id="mfv:Mfer_0315"/>
<dbReference type="HOGENOM" id="CLU_1727260_0_0_2"/>
<dbReference type="STRING" id="523846.Mfer_0315"/>
<feature type="coiled-coil region" evidence="1">
    <location>
        <begin position="86"/>
        <end position="116"/>
    </location>
</feature>
<keyword evidence="3" id="KW-1185">Reference proteome</keyword>
<reference evidence="2 3" key="1">
    <citation type="journal article" date="2010" name="Stand. Genomic Sci.">
        <title>Complete genome sequence of Methanothermus fervidus type strain (V24S).</title>
        <authorList>
            <person name="Anderson I."/>
            <person name="Djao O.D."/>
            <person name="Misra M."/>
            <person name="Chertkov O."/>
            <person name="Nolan M."/>
            <person name="Lucas S."/>
            <person name="Lapidus A."/>
            <person name="Del Rio T.G."/>
            <person name="Tice H."/>
            <person name="Cheng J.F."/>
            <person name="Tapia R."/>
            <person name="Han C."/>
            <person name="Goodwin L."/>
            <person name="Pitluck S."/>
            <person name="Liolios K."/>
            <person name="Ivanova N."/>
            <person name="Mavromatis K."/>
            <person name="Mikhailova N."/>
            <person name="Pati A."/>
            <person name="Brambilla E."/>
            <person name="Chen A."/>
            <person name="Palaniappan K."/>
            <person name="Land M."/>
            <person name="Hauser L."/>
            <person name="Chang Y.J."/>
            <person name="Jeffries C.D."/>
            <person name="Sikorski J."/>
            <person name="Spring S."/>
            <person name="Rohde M."/>
            <person name="Eichinger K."/>
            <person name="Huber H."/>
            <person name="Wirth R."/>
            <person name="Goker M."/>
            <person name="Detter J.C."/>
            <person name="Woyke T."/>
            <person name="Bristow J."/>
            <person name="Eisen J.A."/>
            <person name="Markowitz V."/>
            <person name="Hugenholtz P."/>
            <person name="Klenk H.P."/>
            <person name="Kyrpides N.C."/>
        </authorList>
    </citation>
    <scope>NUCLEOTIDE SEQUENCE [LARGE SCALE GENOMIC DNA]</scope>
    <source>
        <strain evidence="3">ATCC 43054 / DSM 2088 / JCM 10308 / V24 S</strain>
    </source>
</reference>
<evidence type="ECO:0000313" key="2">
    <source>
        <dbReference type="EMBL" id="ADP77118.1"/>
    </source>
</evidence>